<evidence type="ECO:0000313" key="8">
    <source>
        <dbReference type="EMBL" id="NYE94212.1"/>
    </source>
</evidence>
<dbReference type="RefSeq" id="WP_179388005.1">
    <property type="nucleotide sequence ID" value="NZ_JACBYQ010000001.1"/>
</dbReference>
<proteinExistence type="inferred from homology"/>
<dbReference type="AlphaFoldDB" id="A0A7Y9LRE8"/>
<dbReference type="PANTHER" id="PTHR23427:SF2">
    <property type="entry name" value="SURFEIT LOCUS PROTEIN 1"/>
    <property type="match status" value="1"/>
</dbReference>
<sequence length="303" mass="32685">MYKFIFSRKWLTYLLVAIIFAIACLGLGLWQLSRKAEVDAAENKVTNNYSASPLSYDQAAAQFGSLDPAKEWTPVSLTGVYDLSGQRVVRNRPLNGQPGYEVVIPLKLSNGDSVVIDRGWLPIGDKDPGHPDSIPAPPSGTVTVLARLRPGEIKLQRGAPAGQLASIDLPDYAAQLGYPLKTGAYAAMYQETPAPATTPAPLAVPSFDNGTNLSYALQWFAFGVLFLIGYGYVVRQQAKIDRLDAEEGLSELDSLGRSSAFQQRGKSRPSGRRKPSAEDVEDALLDAQGFQGGLPAAKESVRD</sequence>
<accession>A0A7Y9LRE8</accession>
<keyword evidence="9" id="KW-1185">Reference proteome</keyword>
<feature type="compositionally biased region" description="Basic residues" evidence="7">
    <location>
        <begin position="265"/>
        <end position="274"/>
    </location>
</feature>
<dbReference type="PANTHER" id="PTHR23427">
    <property type="entry name" value="SURFEIT LOCUS PROTEIN"/>
    <property type="match status" value="1"/>
</dbReference>
<dbReference type="CDD" id="cd06662">
    <property type="entry name" value="SURF1"/>
    <property type="match status" value="1"/>
</dbReference>
<dbReference type="Pfam" id="PF02104">
    <property type="entry name" value="SURF1"/>
    <property type="match status" value="1"/>
</dbReference>
<dbReference type="GO" id="GO:0005886">
    <property type="term" value="C:plasma membrane"/>
    <property type="evidence" value="ECO:0007669"/>
    <property type="project" value="UniProtKB-SubCell"/>
</dbReference>
<keyword evidence="6" id="KW-1003">Cell membrane</keyword>
<name>A0A7Y9LRE8_9MICC</name>
<evidence type="ECO:0000256" key="7">
    <source>
        <dbReference type="SAM" id="MobiDB-lite"/>
    </source>
</evidence>
<keyword evidence="5 6" id="KW-0472">Membrane</keyword>
<keyword evidence="4 6" id="KW-1133">Transmembrane helix</keyword>
<feature type="transmembrane region" description="Helical" evidence="6">
    <location>
        <begin position="12"/>
        <end position="32"/>
    </location>
</feature>
<evidence type="ECO:0000256" key="6">
    <source>
        <dbReference type="RuleBase" id="RU363076"/>
    </source>
</evidence>
<evidence type="ECO:0000256" key="5">
    <source>
        <dbReference type="ARBA" id="ARBA00023136"/>
    </source>
</evidence>
<keyword evidence="3 6" id="KW-0812">Transmembrane</keyword>
<dbReference type="EMBL" id="JACBYQ010000001">
    <property type="protein sequence ID" value="NYE94212.1"/>
    <property type="molecule type" value="Genomic_DNA"/>
</dbReference>
<dbReference type="PROSITE" id="PS50895">
    <property type="entry name" value="SURF1"/>
    <property type="match status" value="1"/>
</dbReference>
<gene>
    <name evidence="8" type="ORF">FHU41_000433</name>
</gene>
<protein>
    <recommendedName>
        <fullName evidence="6">SURF1-like protein</fullName>
    </recommendedName>
</protein>
<comment type="caution">
    <text evidence="8">The sequence shown here is derived from an EMBL/GenBank/DDBJ whole genome shotgun (WGS) entry which is preliminary data.</text>
</comment>
<dbReference type="Proteomes" id="UP000521748">
    <property type="component" value="Unassembled WGS sequence"/>
</dbReference>
<comment type="subcellular location">
    <subcellularLocation>
        <location evidence="6">Cell membrane</location>
        <topology evidence="6">Multi-pass membrane protein</topology>
    </subcellularLocation>
    <subcellularLocation>
        <location evidence="1">Membrane</location>
    </subcellularLocation>
</comment>
<feature type="transmembrane region" description="Helical" evidence="6">
    <location>
        <begin position="215"/>
        <end position="233"/>
    </location>
</feature>
<dbReference type="InterPro" id="IPR045214">
    <property type="entry name" value="Surf1/Surf4"/>
</dbReference>
<dbReference type="InterPro" id="IPR002994">
    <property type="entry name" value="Surf1/Shy1"/>
</dbReference>
<feature type="region of interest" description="Disordered" evidence="7">
    <location>
        <begin position="254"/>
        <end position="303"/>
    </location>
</feature>
<evidence type="ECO:0000256" key="1">
    <source>
        <dbReference type="ARBA" id="ARBA00004370"/>
    </source>
</evidence>
<reference evidence="8 9" key="1">
    <citation type="submission" date="2020-07" db="EMBL/GenBank/DDBJ databases">
        <title>Sequencing the genomes of 1000 actinobacteria strains.</title>
        <authorList>
            <person name="Klenk H.-P."/>
        </authorList>
    </citation>
    <scope>NUCLEOTIDE SEQUENCE [LARGE SCALE GENOMIC DNA]</scope>
    <source>
        <strain evidence="8 9">DSM 102047</strain>
    </source>
</reference>
<evidence type="ECO:0000313" key="9">
    <source>
        <dbReference type="Proteomes" id="UP000521748"/>
    </source>
</evidence>
<evidence type="ECO:0000256" key="4">
    <source>
        <dbReference type="ARBA" id="ARBA00022989"/>
    </source>
</evidence>
<evidence type="ECO:0000256" key="2">
    <source>
        <dbReference type="ARBA" id="ARBA00007165"/>
    </source>
</evidence>
<comment type="similarity">
    <text evidence="2 6">Belongs to the SURF1 family.</text>
</comment>
<evidence type="ECO:0000256" key="3">
    <source>
        <dbReference type="ARBA" id="ARBA00022692"/>
    </source>
</evidence>
<dbReference type="PROSITE" id="PS51257">
    <property type="entry name" value="PROKAR_LIPOPROTEIN"/>
    <property type="match status" value="1"/>
</dbReference>
<organism evidence="8 9">
    <name type="scientific">Psychromicrobium silvestre</name>
    <dbReference type="NCBI Taxonomy" id="1645614"/>
    <lineage>
        <taxon>Bacteria</taxon>
        <taxon>Bacillati</taxon>
        <taxon>Actinomycetota</taxon>
        <taxon>Actinomycetes</taxon>
        <taxon>Micrococcales</taxon>
        <taxon>Micrococcaceae</taxon>
        <taxon>Psychromicrobium</taxon>
    </lineage>
</organism>